<dbReference type="InterPro" id="IPR017871">
    <property type="entry name" value="ABC_transporter-like_CS"/>
</dbReference>
<dbReference type="OrthoDB" id="24644at2157"/>
<evidence type="ECO:0000256" key="2">
    <source>
        <dbReference type="ARBA" id="ARBA00022741"/>
    </source>
</evidence>
<dbReference type="PROSITE" id="PS00211">
    <property type="entry name" value="ABC_TRANSPORTER_1"/>
    <property type="match status" value="1"/>
</dbReference>
<dbReference type="AlphaFoldDB" id="A0A099T353"/>
<dbReference type="GO" id="GO:0005524">
    <property type="term" value="F:ATP binding"/>
    <property type="evidence" value="ECO:0007669"/>
    <property type="project" value="UniProtKB-KW"/>
</dbReference>
<dbReference type="PANTHER" id="PTHR42734:SF19">
    <property type="entry name" value="IRON COMPOUNDS ABC TRANSPORTER, ATP-BINDING PROTEIN"/>
    <property type="match status" value="1"/>
</dbReference>
<keyword evidence="3" id="KW-0067">ATP-binding</keyword>
<dbReference type="RefSeq" id="WP_048194399.1">
    <property type="nucleotide sequence ID" value="NZ_CAAGSM010000009.1"/>
</dbReference>
<dbReference type="InterPro" id="IPR003593">
    <property type="entry name" value="AAA+_ATPase"/>
</dbReference>
<keyword evidence="1" id="KW-0813">Transport</keyword>
<dbReference type="PROSITE" id="PS50893">
    <property type="entry name" value="ABC_TRANSPORTER_2"/>
    <property type="match status" value="1"/>
</dbReference>
<sequence length="274" mass="30770">MLQVKDIHFNYGSTQILKDISFDVEEGQLCGLFGPNGCGKTTLFKCCMKFLKFHKGSVTMDGVDINECRIEDMAKVVAYVPQEHKPPFPYLVKEVVLMGRTPHLGGFFGVKRADKEKALDALELLEISHLAEQPYNELSGGQRQMVLIARAIAQETKLMFLDEPTSALDFSNQLKIWKLLRKVADQGITILACSHNPNHVSWFCDDVVVMNKNGIIGQGHPCHVITEPVLDEIYQSMCTVRSLDGTKMVLPRDVAVKKKNGMSRQMSSLRRDVE</sequence>
<accession>A0A099T353</accession>
<comment type="caution">
    <text evidence="10">The sequence shown here is derived from an EMBL/GenBank/DDBJ whole genome shotgun (WGS) entry which is preliminary data.</text>
</comment>
<evidence type="ECO:0000259" key="9">
    <source>
        <dbReference type="PROSITE" id="PS50893"/>
    </source>
</evidence>
<dbReference type="EMBL" id="JRHO01000013">
    <property type="protein sequence ID" value="KGK98616.1"/>
    <property type="molecule type" value="Genomic_DNA"/>
</dbReference>
<dbReference type="GO" id="GO:0016887">
    <property type="term" value="F:ATP hydrolysis activity"/>
    <property type="evidence" value="ECO:0007669"/>
    <property type="project" value="InterPro"/>
</dbReference>
<evidence type="ECO:0000256" key="6">
    <source>
        <dbReference type="ARBA" id="ARBA00066387"/>
    </source>
</evidence>
<comment type="catalytic activity">
    <reaction evidence="4">
        <text>an R-cob(III)alamin(out) + ATP + H2O = an R-cob(III)alamin(in) + ADP + phosphate + H(+)</text>
        <dbReference type="Rhea" id="RHEA:17873"/>
        <dbReference type="ChEBI" id="CHEBI:15377"/>
        <dbReference type="ChEBI" id="CHEBI:15378"/>
        <dbReference type="ChEBI" id="CHEBI:30616"/>
        <dbReference type="ChEBI" id="CHEBI:43474"/>
        <dbReference type="ChEBI" id="CHEBI:140785"/>
        <dbReference type="ChEBI" id="CHEBI:456216"/>
        <dbReference type="EC" id="7.6.2.8"/>
    </reaction>
</comment>
<evidence type="ECO:0000256" key="3">
    <source>
        <dbReference type="ARBA" id="ARBA00022840"/>
    </source>
</evidence>
<dbReference type="Proteomes" id="UP000029859">
    <property type="component" value="Unassembled WGS sequence"/>
</dbReference>
<reference evidence="10 11" key="1">
    <citation type="submission" date="2014-09" db="EMBL/GenBank/DDBJ databases">
        <title>Draft genome sequence of an obligately methylotrophic methanogen, Methanococcoides methylutens, isolated from marine sediment.</title>
        <authorList>
            <person name="Guan Y."/>
            <person name="Ngugi D.K."/>
            <person name="Blom J."/>
            <person name="Ali S."/>
            <person name="Ferry J.G."/>
            <person name="Stingl U."/>
        </authorList>
    </citation>
    <scope>NUCLEOTIDE SEQUENCE [LARGE SCALE GENOMIC DNA]</scope>
    <source>
        <strain evidence="10 11">DSM 2657</strain>
    </source>
</reference>
<dbReference type="CDD" id="cd03235">
    <property type="entry name" value="ABC_Metallic_Cations"/>
    <property type="match status" value="1"/>
</dbReference>
<dbReference type="EC" id="7.6.2.8" evidence="6"/>
<dbReference type="FunFam" id="3.40.50.300:FF:000134">
    <property type="entry name" value="Iron-enterobactin ABC transporter ATP-binding protein"/>
    <property type="match status" value="1"/>
</dbReference>
<evidence type="ECO:0000256" key="4">
    <source>
        <dbReference type="ARBA" id="ARBA00050590"/>
    </source>
</evidence>
<dbReference type="GO" id="GO:0015420">
    <property type="term" value="F:ABC-type vitamin B12 transporter activity"/>
    <property type="evidence" value="ECO:0007669"/>
    <property type="project" value="UniProtKB-EC"/>
</dbReference>
<dbReference type="InterPro" id="IPR003439">
    <property type="entry name" value="ABC_transporter-like_ATP-bd"/>
</dbReference>
<organism evidence="10 11">
    <name type="scientific">Methanococcoides methylutens</name>
    <dbReference type="NCBI Taxonomy" id="2226"/>
    <lineage>
        <taxon>Archaea</taxon>
        <taxon>Methanobacteriati</taxon>
        <taxon>Methanobacteriota</taxon>
        <taxon>Stenosarchaea group</taxon>
        <taxon>Methanomicrobia</taxon>
        <taxon>Methanosarcinales</taxon>
        <taxon>Methanosarcinaceae</taxon>
        <taxon>Methanococcoides</taxon>
    </lineage>
</organism>
<gene>
    <name evidence="10" type="ORF">LI82_07045</name>
</gene>
<comment type="function">
    <text evidence="5">Required for corrinoid utilization. Probably part of the ABC transporter complex BtuCDF involved in cobalamin (vitamin B12) import. Probably responsible for energy coupling to the transport system.</text>
</comment>
<name>A0A099T353_METMT</name>
<dbReference type="InterPro" id="IPR027417">
    <property type="entry name" value="P-loop_NTPase"/>
</dbReference>
<proteinExistence type="predicted"/>
<evidence type="ECO:0000256" key="5">
    <source>
        <dbReference type="ARBA" id="ARBA00058960"/>
    </source>
</evidence>
<dbReference type="PANTHER" id="PTHR42734">
    <property type="entry name" value="METAL TRANSPORT SYSTEM ATP-BINDING PROTEIN TM_0124-RELATED"/>
    <property type="match status" value="1"/>
</dbReference>
<feature type="domain" description="ABC transporter" evidence="9">
    <location>
        <begin position="2"/>
        <end position="237"/>
    </location>
</feature>
<dbReference type="InterPro" id="IPR050153">
    <property type="entry name" value="Metal_Ion_Import_ABC"/>
</dbReference>
<dbReference type="Pfam" id="PF00005">
    <property type="entry name" value="ABC_tran"/>
    <property type="match status" value="1"/>
</dbReference>
<keyword evidence="11" id="KW-1185">Reference proteome</keyword>
<evidence type="ECO:0000256" key="8">
    <source>
        <dbReference type="ARBA" id="ARBA00077139"/>
    </source>
</evidence>
<evidence type="ECO:0000256" key="1">
    <source>
        <dbReference type="ARBA" id="ARBA00022448"/>
    </source>
</evidence>
<keyword evidence="2" id="KW-0547">Nucleotide-binding</keyword>
<evidence type="ECO:0000313" key="11">
    <source>
        <dbReference type="Proteomes" id="UP000029859"/>
    </source>
</evidence>
<dbReference type="Gene3D" id="3.40.50.300">
    <property type="entry name" value="P-loop containing nucleotide triphosphate hydrolases"/>
    <property type="match status" value="1"/>
</dbReference>
<dbReference type="SUPFAM" id="SSF52540">
    <property type="entry name" value="P-loop containing nucleoside triphosphate hydrolases"/>
    <property type="match status" value="1"/>
</dbReference>
<dbReference type="SMART" id="SM00382">
    <property type="entry name" value="AAA"/>
    <property type="match status" value="1"/>
</dbReference>
<evidence type="ECO:0000313" key="10">
    <source>
        <dbReference type="EMBL" id="KGK98616.1"/>
    </source>
</evidence>
<evidence type="ECO:0000256" key="7">
    <source>
        <dbReference type="ARBA" id="ARBA00073649"/>
    </source>
</evidence>
<protein>
    <recommendedName>
        <fullName evidence="7">Cobalamin import ATP-binding protein BtuD</fullName>
        <ecNumber evidence="6">7.6.2.8</ecNumber>
    </recommendedName>
    <alternativeName>
        <fullName evidence="8">Vitamin B12-transporting ATPase</fullName>
    </alternativeName>
</protein>